<dbReference type="AlphaFoldDB" id="A0A0F9ZYL8"/>
<accession>A0A0F9ZYL8</accession>
<reference evidence="2" key="1">
    <citation type="journal article" date="2015" name="Genome Announc.">
        <title>Draft whole-genome sequence of the biocontrol agent Trichoderma harzianum T6776.</title>
        <authorList>
            <person name="Baroncelli R."/>
            <person name="Piaggeschi G."/>
            <person name="Fiorini L."/>
            <person name="Bertolini E."/>
            <person name="Zapparata A."/>
            <person name="Pe M.E."/>
            <person name="Sarrocco S."/>
            <person name="Vannacci G."/>
        </authorList>
    </citation>
    <scope>NUCLEOTIDE SEQUENCE [LARGE SCALE GENOMIC DNA]</scope>
    <source>
        <strain evidence="2">T6776</strain>
    </source>
</reference>
<evidence type="ECO:0000313" key="1">
    <source>
        <dbReference type="EMBL" id="KKO98318.1"/>
    </source>
</evidence>
<comment type="caution">
    <text evidence="1">The sequence shown here is derived from an EMBL/GenBank/DDBJ whole genome shotgun (WGS) entry which is preliminary data.</text>
</comment>
<dbReference type="Proteomes" id="UP000034112">
    <property type="component" value="Unassembled WGS sequence"/>
</dbReference>
<sequence length="66" mass="7371">MNAPSNKMKCLDKQAAEFFNSNHFNNVEASLTSTFQTQMDNMVARVTKRVRFANDVNGEGAETQNA</sequence>
<protein>
    <submittedName>
        <fullName evidence="1">Uncharacterized protein</fullName>
    </submittedName>
</protein>
<proteinExistence type="predicted"/>
<evidence type="ECO:0000313" key="2">
    <source>
        <dbReference type="Proteomes" id="UP000034112"/>
    </source>
</evidence>
<dbReference type="EMBL" id="JOKZ01000434">
    <property type="protein sequence ID" value="KKO98318.1"/>
    <property type="molecule type" value="Genomic_DNA"/>
</dbReference>
<gene>
    <name evidence="1" type="ORF">THAR02_09582</name>
</gene>
<organism evidence="1 2">
    <name type="scientific">Trichoderma harzianum</name>
    <name type="common">Hypocrea lixii</name>
    <dbReference type="NCBI Taxonomy" id="5544"/>
    <lineage>
        <taxon>Eukaryota</taxon>
        <taxon>Fungi</taxon>
        <taxon>Dikarya</taxon>
        <taxon>Ascomycota</taxon>
        <taxon>Pezizomycotina</taxon>
        <taxon>Sordariomycetes</taxon>
        <taxon>Hypocreomycetidae</taxon>
        <taxon>Hypocreales</taxon>
        <taxon>Hypocreaceae</taxon>
        <taxon>Trichoderma</taxon>
    </lineage>
</organism>
<name>A0A0F9ZYL8_TRIHA</name>